<dbReference type="RefSeq" id="WP_149090641.1">
    <property type="nucleotide sequence ID" value="NZ_VKKY01000002.1"/>
</dbReference>
<comment type="caution">
    <text evidence="3">The sequence shown here is derived from an EMBL/GenBank/DDBJ whole genome shotgun (WGS) entry which is preliminary data.</text>
</comment>
<feature type="domain" description="Glycosyltransferase subfamily 4-like N-terminal" evidence="2">
    <location>
        <begin position="13"/>
        <end position="178"/>
    </location>
</feature>
<protein>
    <submittedName>
        <fullName evidence="3">Glycosyltransferase family 4 protein</fullName>
    </submittedName>
</protein>
<evidence type="ECO:0000259" key="2">
    <source>
        <dbReference type="Pfam" id="PF13439"/>
    </source>
</evidence>
<evidence type="ECO:0000313" key="3">
    <source>
        <dbReference type="EMBL" id="KAA3437578.1"/>
    </source>
</evidence>
<proteinExistence type="predicted"/>
<dbReference type="InterPro" id="IPR050194">
    <property type="entry name" value="Glycosyltransferase_grp1"/>
</dbReference>
<dbReference type="GO" id="GO:0016757">
    <property type="term" value="F:glycosyltransferase activity"/>
    <property type="evidence" value="ECO:0007669"/>
    <property type="project" value="InterPro"/>
</dbReference>
<evidence type="ECO:0000313" key="4">
    <source>
        <dbReference type="Proteomes" id="UP000324133"/>
    </source>
</evidence>
<dbReference type="InterPro" id="IPR001296">
    <property type="entry name" value="Glyco_trans_1"/>
</dbReference>
<reference evidence="3 4" key="1">
    <citation type="submission" date="2019-07" db="EMBL/GenBank/DDBJ databases">
        <title>Rufibacter sp. nov., isolated from lake sediment.</title>
        <authorList>
            <person name="Qu J.-H."/>
        </authorList>
    </citation>
    <scope>NUCLEOTIDE SEQUENCE [LARGE SCALE GENOMIC DNA]</scope>
    <source>
        <strain evidence="3 4">NBS58-1</strain>
    </source>
</reference>
<dbReference type="Pfam" id="PF00534">
    <property type="entry name" value="Glycos_transf_1"/>
    <property type="match status" value="1"/>
</dbReference>
<dbReference type="Proteomes" id="UP000324133">
    <property type="component" value="Unassembled WGS sequence"/>
</dbReference>
<sequence>MRIVHVIEPFASGVAVFVKSLAESMPGDLHIVIHGERQQVMSANDVKQIFPKENVRFIRWKSAQRSIHPFKDLLALKELHYILNRLTKRGFVDAVHLHSSKSGLLGRLACRLAGIKNVIYTPNGAPFLSNDNPVLNLLLKQVERFGNKMGGKVVCCSASELAEYQKLGIAATYINNGVAIGNSKLSIVNRGVDRKFTVITTGRIETQKNPALFNSIASFLEDYDQIEFIWAGDGQARNLLNSKNITVTGWLGPKAVMDLVSSADIFISTSQFEGLSFSVLEALALKKPVLLSDCVGNRDIVRSGLNGDVFKNEIEGIGKILHYFNNQEMLDVMGQYSLNICEKDFNVDLNLKGYRTVYHIPEQKEEERYLAGVN</sequence>
<dbReference type="SUPFAM" id="SSF53756">
    <property type="entry name" value="UDP-Glycosyltransferase/glycogen phosphorylase"/>
    <property type="match status" value="1"/>
</dbReference>
<dbReference type="AlphaFoldDB" id="A0A5B6TBN0"/>
<keyword evidence="3" id="KW-0808">Transferase</keyword>
<dbReference type="InterPro" id="IPR028098">
    <property type="entry name" value="Glyco_trans_4-like_N"/>
</dbReference>
<evidence type="ECO:0000259" key="1">
    <source>
        <dbReference type="Pfam" id="PF00534"/>
    </source>
</evidence>
<dbReference type="EMBL" id="VKKY01000002">
    <property type="protein sequence ID" value="KAA3437578.1"/>
    <property type="molecule type" value="Genomic_DNA"/>
</dbReference>
<accession>A0A5B6TBN0</accession>
<dbReference type="PANTHER" id="PTHR45947">
    <property type="entry name" value="SULFOQUINOVOSYL TRANSFERASE SQD2"/>
    <property type="match status" value="1"/>
</dbReference>
<dbReference type="PANTHER" id="PTHR45947:SF3">
    <property type="entry name" value="SULFOQUINOVOSYL TRANSFERASE SQD2"/>
    <property type="match status" value="1"/>
</dbReference>
<dbReference type="OrthoDB" id="9792322at2"/>
<dbReference type="Pfam" id="PF13439">
    <property type="entry name" value="Glyco_transf_4"/>
    <property type="match status" value="1"/>
</dbReference>
<feature type="domain" description="Glycosyl transferase family 1" evidence="1">
    <location>
        <begin position="193"/>
        <end position="336"/>
    </location>
</feature>
<gene>
    <name evidence="3" type="ORF">FOA19_09695</name>
</gene>
<dbReference type="Gene3D" id="3.40.50.2000">
    <property type="entry name" value="Glycogen Phosphorylase B"/>
    <property type="match status" value="2"/>
</dbReference>
<organism evidence="3 4">
    <name type="scientific">Rufibacter hautae</name>
    <dbReference type="NCBI Taxonomy" id="2595005"/>
    <lineage>
        <taxon>Bacteria</taxon>
        <taxon>Pseudomonadati</taxon>
        <taxon>Bacteroidota</taxon>
        <taxon>Cytophagia</taxon>
        <taxon>Cytophagales</taxon>
        <taxon>Hymenobacteraceae</taxon>
        <taxon>Rufibacter</taxon>
    </lineage>
</organism>
<name>A0A5B6TBN0_9BACT</name>
<keyword evidence="4" id="KW-1185">Reference proteome</keyword>